<dbReference type="Proteomes" id="UP001232113">
    <property type="component" value="Unassembled WGS sequence"/>
</dbReference>
<dbReference type="AlphaFoldDB" id="A0AAW6XL28"/>
<accession>A0AAW6XL28</accession>
<dbReference type="EMBL" id="JASOLY010000007">
    <property type="protein sequence ID" value="MDK6868396.1"/>
    <property type="molecule type" value="Genomic_DNA"/>
</dbReference>
<sequence length="133" mass="14864">MSDIKFDLQEALAQSIIKGTELPIKIAYLAPDNSIGLVPEQGSHKLSTDFSGREYWVYNYAITERGKSAREIKDDLFKISLFLDDLQPGAVKSDNSNFVFDKIDVSSAPSETEQDMQGTVTYLLDVAVFVYTK</sequence>
<reference evidence="1" key="1">
    <citation type="submission" date="2023-05" db="EMBL/GenBank/DDBJ databases">
        <title>Cataloging the Phylogenetic Diversity of Human Bladder Bacteria.</title>
        <authorList>
            <person name="Du J."/>
        </authorList>
    </citation>
    <scope>NUCLEOTIDE SEQUENCE</scope>
    <source>
        <strain evidence="1">UMB6975B</strain>
    </source>
</reference>
<evidence type="ECO:0000313" key="1">
    <source>
        <dbReference type="EMBL" id="MDK6868396.1"/>
    </source>
</evidence>
<gene>
    <name evidence="1" type="ORF">QP354_04840</name>
</gene>
<evidence type="ECO:0000313" key="2">
    <source>
        <dbReference type="Proteomes" id="UP001232113"/>
    </source>
</evidence>
<protein>
    <submittedName>
        <fullName evidence="1">Minor capsid protein</fullName>
    </submittedName>
</protein>
<name>A0AAW6XL28_9LACO</name>
<organism evidence="1 2">
    <name type="scientific">Lactobacillus paragasseri</name>
    <dbReference type="NCBI Taxonomy" id="2107999"/>
    <lineage>
        <taxon>Bacteria</taxon>
        <taxon>Bacillati</taxon>
        <taxon>Bacillota</taxon>
        <taxon>Bacilli</taxon>
        <taxon>Lactobacillales</taxon>
        <taxon>Lactobacillaceae</taxon>
        <taxon>Lactobacillus</taxon>
    </lineage>
</organism>
<comment type="caution">
    <text evidence="1">The sequence shown here is derived from an EMBL/GenBank/DDBJ whole genome shotgun (WGS) entry which is preliminary data.</text>
</comment>
<dbReference type="RefSeq" id="WP_003656240.1">
    <property type="nucleotide sequence ID" value="NZ_JADMRU010000008.1"/>
</dbReference>
<proteinExistence type="predicted"/>